<dbReference type="AlphaFoldDB" id="A0AAV2Q6G8"/>
<protein>
    <submittedName>
        <fullName evidence="2">Uncharacterized protein</fullName>
    </submittedName>
</protein>
<organism evidence="2 3">
    <name type="scientific">Meganyctiphanes norvegica</name>
    <name type="common">Northern krill</name>
    <name type="synonym">Thysanopoda norvegica</name>
    <dbReference type="NCBI Taxonomy" id="48144"/>
    <lineage>
        <taxon>Eukaryota</taxon>
        <taxon>Metazoa</taxon>
        <taxon>Ecdysozoa</taxon>
        <taxon>Arthropoda</taxon>
        <taxon>Crustacea</taxon>
        <taxon>Multicrustacea</taxon>
        <taxon>Malacostraca</taxon>
        <taxon>Eumalacostraca</taxon>
        <taxon>Eucarida</taxon>
        <taxon>Euphausiacea</taxon>
        <taxon>Euphausiidae</taxon>
        <taxon>Meganyctiphanes</taxon>
    </lineage>
</organism>
<evidence type="ECO:0000313" key="3">
    <source>
        <dbReference type="Proteomes" id="UP001497623"/>
    </source>
</evidence>
<evidence type="ECO:0000256" key="1">
    <source>
        <dbReference type="SAM" id="MobiDB-lite"/>
    </source>
</evidence>
<reference evidence="2 3" key="1">
    <citation type="submission" date="2024-05" db="EMBL/GenBank/DDBJ databases">
        <authorList>
            <person name="Wallberg A."/>
        </authorList>
    </citation>
    <scope>NUCLEOTIDE SEQUENCE [LARGE SCALE GENOMIC DNA]</scope>
</reference>
<comment type="caution">
    <text evidence="2">The sequence shown here is derived from an EMBL/GenBank/DDBJ whole genome shotgun (WGS) entry which is preliminary data.</text>
</comment>
<feature type="compositionally biased region" description="Acidic residues" evidence="1">
    <location>
        <begin position="1"/>
        <end position="11"/>
    </location>
</feature>
<accession>A0AAV2Q6G8</accession>
<feature type="region of interest" description="Disordered" evidence="1">
    <location>
        <begin position="205"/>
        <end position="232"/>
    </location>
</feature>
<feature type="region of interest" description="Disordered" evidence="1">
    <location>
        <begin position="1"/>
        <end position="92"/>
    </location>
</feature>
<name>A0AAV2Q6G8_MEGNR</name>
<feature type="non-terminal residue" evidence="2">
    <location>
        <position position="232"/>
    </location>
</feature>
<proteinExistence type="predicted"/>
<feature type="compositionally biased region" description="Polar residues" evidence="1">
    <location>
        <begin position="39"/>
        <end position="49"/>
    </location>
</feature>
<dbReference type="Proteomes" id="UP001497623">
    <property type="component" value="Unassembled WGS sequence"/>
</dbReference>
<evidence type="ECO:0000313" key="2">
    <source>
        <dbReference type="EMBL" id="CAL4073605.1"/>
    </source>
</evidence>
<keyword evidence="3" id="KW-1185">Reference proteome</keyword>
<sequence length="232" mass="25526">MEDPSGLDDSGEGTLERPPHHHRRSTTLPPPRRGLGPRSQSVEGSSSEIYETVPTDGSLGDDLDEPLSPGRYPDDAPLSPSDDSDIYSHIDNDDEEHLVKPSMLKKQGRLHQGWVDDCSRRRDDLFLDKYGGRGNQAFTTGRPGKSITHGSKHTPITSQTLKTFQSLSEAVYQVTTKQPGKLNLLAYSNVTDAIGKINLKDANQQHLKHKTKGHNAPLATPENMDLGPEYTP</sequence>
<dbReference type="EMBL" id="CAXKWB010004377">
    <property type="protein sequence ID" value="CAL4073605.1"/>
    <property type="molecule type" value="Genomic_DNA"/>
</dbReference>
<gene>
    <name evidence="2" type="ORF">MNOR_LOCUS9174</name>
</gene>